<gene>
    <name evidence="2" type="ORF">AWU67_12615</name>
</gene>
<reference evidence="3" key="2">
    <citation type="submission" date="2016-01" db="EMBL/GenBank/DDBJ databases">
        <title>First complete genome sequence of a species in the genus Microterricola, an extremophilic cold active enzyme producing strain ERGS5:02 isolated from Sikkim Himalaya.</title>
        <authorList>
            <person name="Kumar R."/>
            <person name="Singh D."/>
            <person name="Swarnkar M.K."/>
        </authorList>
    </citation>
    <scope>NUCLEOTIDE SEQUENCE [LARGE SCALE GENOMIC DNA]</scope>
    <source>
        <strain evidence="3">ERGS5:02</strain>
    </source>
</reference>
<dbReference type="InterPro" id="IPR052526">
    <property type="entry name" value="HTH-type_Bedaq_tolerance"/>
</dbReference>
<organism evidence="2 3">
    <name type="scientific">Microterricola viridarii</name>
    <dbReference type="NCBI Taxonomy" id="412690"/>
    <lineage>
        <taxon>Bacteria</taxon>
        <taxon>Bacillati</taxon>
        <taxon>Actinomycetota</taxon>
        <taxon>Actinomycetes</taxon>
        <taxon>Micrococcales</taxon>
        <taxon>Microbacteriaceae</taxon>
        <taxon>Microterricola</taxon>
    </lineage>
</organism>
<accession>A0A109QXF2</accession>
<protein>
    <submittedName>
        <fullName evidence="2">MarR family transcriptional regulator</fullName>
    </submittedName>
</protein>
<dbReference type="Proteomes" id="UP000058305">
    <property type="component" value="Chromosome"/>
</dbReference>
<dbReference type="GO" id="GO:0003700">
    <property type="term" value="F:DNA-binding transcription factor activity"/>
    <property type="evidence" value="ECO:0007669"/>
    <property type="project" value="InterPro"/>
</dbReference>
<dbReference type="PANTHER" id="PTHR39515">
    <property type="entry name" value="CONSERVED PROTEIN"/>
    <property type="match status" value="1"/>
</dbReference>
<evidence type="ECO:0000313" key="2">
    <source>
        <dbReference type="EMBL" id="AMB59569.1"/>
    </source>
</evidence>
<name>A0A109QXF2_9MICO</name>
<dbReference type="RefSeq" id="WP_067229636.1">
    <property type="nucleotide sequence ID" value="NZ_CP014145.1"/>
</dbReference>
<dbReference type="AlphaFoldDB" id="A0A109QXF2"/>
<keyword evidence="3" id="KW-1185">Reference proteome</keyword>
<dbReference type="SUPFAM" id="SSF46785">
    <property type="entry name" value="Winged helix' DNA-binding domain"/>
    <property type="match status" value="1"/>
</dbReference>
<dbReference type="Pfam" id="PF01047">
    <property type="entry name" value="MarR"/>
    <property type="match status" value="1"/>
</dbReference>
<dbReference type="EMBL" id="CP014145">
    <property type="protein sequence ID" value="AMB59569.1"/>
    <property type="molecule type" value="Genomic_DNA"/>
</dbReference>
<dbReference type="Gene3D" id="1.10.10.10">
    <property type="entry name" value="Winged helix-like DNA-binding domain superfamily/Winged helix DNA-binding domain"/>
    <property type="match status" value="1"/>
</dbReference>
<feature type="domain" description="HTH marR-type" evidence="1">
    <location>
        <begin position="8"/>
        <end position="139"/>
    </location>
</feature>
<evidence type="ECO:0000313" key="3">
    <source>
        <dbReference type="Proteomes" id="UP000058305"/>
    </source>
</evidence>
<dbReference type="OrthoDB" id="8966183at2"/>
<dbReference type="PROSITE" id="PS50995">
    <property type="entry name" value="HTH_MARR_2"/>
    <property type="match status" value="1"/>
</dbReference>
<sequence>MTNTTDRLPEVLGELIVVSNKLTRMAAQLTEGAESPAIWRTLSALRDAGPVRLGELALLSRVAQPTMTKLVHTLVERGWVERIADPADARATVLAATSSGHAALAAWRAELIAAILPQFDGLDPDEVAAIARAVQIVHQRLDAPSSTPKEA</sequence>
<evidence type="ECO:0000259" key="1">
    <source>
        <dbReference type="PROSITE" id="PS50995"/>
    </source>
</evidence>
<dbReference type="KEGG" id="mvd:AWU67_12615"/>
<dbReference type="InterPro" id="IPR036390">
    <property type="entry name" value="WH_DNA-bd_sf"/>
</dbReference>
<dbReference type="SMART" id="SM00347">
    <property type="entry name" value="HTH_MARR"/>
    <property type="match status" value="1"/>
</dbReference>
<dbReference type="InterPro" id="IPR036388">
    <property type="entry name" value="WH-like_DNA-bd_sf"/>
</dbReference>
<reference evidence="2 3" key="1">
    <citation type="journal article" date="2016" name="J. Biotechnol.">
        <title>First complete genome sequence of a species in the genus Microterricola, an extremophilic cold active enzyme producing bacterial strain ERGS5:02 isolated from Sikkim Himalaya.</title>
        <authorList>
            <person name="Himanshu"/>
            <person name="Swarnkar M.K."/>
            <person name="Singh D."/>
            <person name="Kumar R."/>
        </authorList>
    </citation>
    <scope>NUCLEOTIDE SEQUENCE [LARGE SCALE GENOMIC DNA]</scope>
    <source>
        <strain evidence="2 3">ERGS5:02</strain>
    </source>
</reference>
<proteinExistence type="predicted"/>
<dbReference type="PANTHER" id="PTHR39515:SF2">
    <property type="entry name" value="HTH-TYPE TRANSCRIPTIONAL REGULATOR RV0880"/>
    <property type="match status" value="1"/>
</dbReference>
<dbReference type="InterPro" id="IPR000835">
    <property type="entry name" value="HTH_MarR-typ"/>
</dbReference>